<reference evidence="5" key="1">
    <citation type="journal article" date="2020" name="Appl. Environ. Microbiol.">
        <title>Diazotrophic Anaeromyxobacter Isolates from Soils.</title>
        <authorList>
            <person name="Masuda Y."/>
            <person name="Yamanaka H."/>
            <person name="Xu Z.X."/>
            <person name="Shiratori Y."/>
            <person name="Aono T."/>
            <person name="Amachi S."/>
            <person name="Senoo K."/>
            <person name="Itoh H."/>
        </authorList>
    </citation>
    <scope>NUCLEOTIDE SEQUENCE [LARGE SCALE GENOMIC DNA]</scope>
    <source>
        <strain evidence="5">R267</strain>
    </source>
</reference>
<gene>
    <name evidence="3 4" type="primary">cheD</name>
    <name evidence="4" type="ORF">AMYX_39650</name>
</gene>
<comment type="catalytic activity">
    <reaction evidence="3">
        <text>L-glutaminyl-[protein] + H2O = L-glutamyl-[protein] + NH4(+)</text>
        <dbReference type="Rhea" id="RHEA:16441"/>
        <dbReference type="Rhea" id="RHEA-COMP:10207"/>
        <dbReference type="Rhea" id="RHEA-COMP:10208"/>
        <dbReference type="ChEBI" id="CHEBI:15377"/>
        <dbReference type="ChEBI" id="CHEBI:28938"/>
        <dbReference type="ChEBI" id="CHEBI:29973"/>
        <dbReference type="ChEBI" id="CHEBI:30011"/>
        <dbReference type="EC" id="3.5.1.44"/>
    </reaction>
</comment>
<proteinExistence type="inferred from homology"/>
<dbReference type="InterPro" id="IPR005659">
    <property type="entry name" value="Chemorcpt_Glu_NH3ase_CheD"/>
</dbReference>
<keyword evidence="1 3" id="KW-0145">Chemotaxis</keyword>
<dbReference type="SUPFAM" id="SSF64438">
    <property type="entry name" value="CNF1/YfiH-like putative cysteine hydrolases"/>
    <property type="match status" value="1"/>
</dbReference>
<dbReference type="CDD" id="cd16352">
    <property type="entry name" value="CheD"/>
    <property type="match status" value="1"/>
</dbReference>
<dbReference type="GO" id="GO:0050568">
    <property type="term" value="F:protein-glutamine glutaminase activity"/>
    <property type="evidence" value="ECO:0007669"/>
    <property type="project" value="UniProtKB-UniRule"/>
</dbReference>
<organism evidence="4 5">
    <name type="scientific">Anaeromyxobacter diazotrophicus</name>
    <dbReference type="NCBI Taxonomy" id="2590199"/>
    <lineage>
        <taxon>Bacteria</taxon>
        <taxon>Pseudomonadati</taxon>
        <taxon>Myxococcota</taxon>
        <taxon>Myxococcia</taxon>
        <taxon>Myxococcales</taxon>
        <taxon>Cystobacterineae</taxon>
        <taxon>Anaeromyxobacteraceae</taxon>
        <taxon>Anaeromyxobacter</taxon>
    </lineage>
</organism>
<dbReference type="AlphaFoldDB" id="A0A7I9VS07"/>
<protein>
    <recommendedName>
        <fullName evidence="3">Probable chemoreceptor glutamine deamidase CheD</fullName>
        <ecNumber evidence="3">3.5.1.44</ecNumber>
    </recommendedName>
</protein>
<dbReference type="InterPro" id="IPR011324">
    <property type="entry name" value="Cytotoxic_necrot_fac-like_cat"/>
</dbReference>
<evidence type="ECO:0000256" key="2">
    <source>
        <dbReference type="ARBA" id="ARBA00022801"/>
    </source>
</evidence>
<dbReference type="EC" id="3.5.1.44" evidence="3"/>
<keyword evidence="4" id="KW-0675">Receptor</keyword>
<dbReference type="Proteomes" id="UP000503640">
    <property type="component" value="Unassembled WGS sequence"/>
</dbReference>
<comment type="caution">
    <text evidence="4">The sequence shown here is derived from an EMBL/GenBank/DDBJ whole genome shotgun (WGS) entry which is preliminary data.</text>
</comment>
<evidence type="ECO:0000313" key="5">
    <source>
        <dbReference type="Proteomes" id="UP000503640"/>
    </source>
</evidence>
<keyword evidence="2 3" id="KW-0378">Hydrolase</keyword>
<sequence>MSTLTVDISDLKVSADPDDLIVTYALGSCIAVMVHDPVRVAAGMIHYMLPLSETSPEKAKARPAMFADTGIPLLFQSLYALGCKKEHLVVKVAGGGALYDDKGLFSIGKRNYTILRKMFWKTGVIVAAEDVGGAKSRTTRLHVGTGRCTVASQGLEVEL</sequence>
<dbReference type="PANTHER" id="PTHR35147:SF1">
    <property type="entry name" value="CHEMORECEPTOR GLUTAMINE DEAMIDASE CHED-RELATED"/>
    <property type="match status" value="1"/>
</dbReference>
<dbReference type="InterPro" id="IPR038592">
    <property type="entry name" value="CheD-like_sf"/>
</dbReference>
<comment type="similarity">
    <text evidence="3">Belongs to the CheD family.</text>
</comment>
<evidence type="ECO:0000313" key="4">
    <source>
        <dbReference type="EMBL" id="GEJ59224.1"/>
    </source>
</evidence>
<dbReference type="HAMAP" id="MF_01440">
    <property type="entry name" value="CheD"/>
    <property type="match status" value="1"/>
</dbReference>
<evidence type="ECO:0000256" key="1">
    <source>
        <dbReference type="ARBA" id="ARBA00022500"/>
    </source>
</evidence>
<dbReference type="Pfam" id="PF03975">
    <property type="entry name" value="CheD"/>
    <property type="match status" value="1"/>
</dbReference>
<dbReference type="RefSeq" id="WP_176068497.1">
    <property type="nucleotide sequence ID" value="NZ_BJTG01000011.1"/>
</dbReference>
<name>A0A7I9VS07_9BACT</name>
<dbReference type="EMBL" id="BJTG01000011">
    <property type="protein sequence ID" value="GEJ59224.1"/>
    <property type="molecule type" value="Genomic_DNA"/>
</dbReference>
<dbReference type="PANTHER" id="PTHR35147">
    <property type="entry name" value="CHEMORECEPTOR GLUTAMINE DEAMIDASE CHED-RELATED"/>
    <property type="match status" value="1"/>
</dbReference>
<comment type="function">
    <text evidence="3">Probably deamidates glutamine residues to glutamate on methyl-accepting chemotaxis receptors (MCPs), playing an important role in chemotaxis.</text>
</comment>
<dbReference type="GO" id="GO:0006935">
    <property type="term" value="P:chemotaxis"/>
    <property type="evidence" value="ECO:0007669"/>
    <property type="project" value="UniProtKB-UniRule"/>
</dbReference>
<keyword evidence="5" id="KW-1185">Reference proteome</keyword>
<accession>A0A7I9VS07</accession>
<dbReference type="Gene3D" id="3.30.1330.200">
    <property type="match status" value="1"/>
</dbReference>
<evidence type="ECO:0000256" key="3">
    <source>
        <dbReference type="HAMAP-Rule" id="MF_01440"/>
    </source>
</evidence>